<evidence type="ECO:0000256" key="4">
    <source>
        <dbReference type="ARBA" id="ARBA00022692"/>
    </source>
</evidence>
<accession>A0A2M8LAB6</accession>
<dbReference type="Proteomes" id="UP000230959">
    <property type="component" value="Unassembled WGS sequence"/>
</dbReference>
<dbReference type="Pfam" id="PF02397">
    <property type="entry name" value="Bac_transf"/>
    <property type="match status" value="1"/>
</dbReference>
<feature type="transmembrane region" description="Helical" evidence="7">
    <location>
        <begin position="108"/>
        <end position="126"/>
    </location>
</feature>
<proteinExistence type="inferred from homology"/>
<dbReference type="InterPro" id="IPR003362">
    <property type="entry name" value="Bact_transf"/>
</dbReference>
<evidence type="ECO:0000256" key="1">
    <source>
        <dbReference type="ARBA" id="ARBA00004141"/>
    </source>
</evidence>
<dbReference type="GO" id="GO:0016780">
    <property type="term" value="F:phosphotransferase activity, for other substituted phosphate groups"/>
    <property type="evidence" value="ECO:0007669"/>
    <property type="project" value="TreeGrafter"/>
</dbReference>
<dbReference type="PANTHER" id="PTHR30576">
    <property type="entry name" value="COLANIC BIOSYNTHESIS UDP-GLUCOSE LIPID CARRIER TRANSFERASE"/>
    <property type="match status" value="1"/>
</dbReference>
<organism evidence="9 10">
    <name type="scientific">Candidatus Terrybacteria bacterium CG10_big_fil_rev_8_21_14_0_10_41_10</name>
    <dbReference type="NCBI Taxonomy" id="1975026"/>
    <lineage>
        <taxon>Bacteria</taxon>
        <taxon>Candidatus Terryibacteriota</taxon>
    </lineage>
</organism>
<evidence type="ECO:0000313" key="10">
    <source>
        <dbReference type="Proteomes" id="UP000230959"/>
    </source>
</evidence>
<protein>
    <recommendedName>
        <fullName evidence="8">Bacterial sugar transferase domain-containing protein</fullName>
    </recommendedName>
</protein>
<keyword evidence="5 7" id="KW-1133">Transmembrane helix</keyword>
<evidence type="ECO:0000313" key="9">
    <source>
        <dbReference type="EMBL" id="PJE73548.1"/>
    </source>
</evidence>
<evidence type="ECO:0000256" key="3">
    <source>
        <dbReference type="ARBA" id="ARBA00022679"/>
    </source>
</evidence>
<evidence type="ECO:0000259" key="8">
    <source>
        <dbReference type="Pfam" id="PF02397"/>
    </source>
</evidence>
<evidence type="ECO:0000256" key="6">
    <source>
        <dbReference type="ARBA" id="ARBA00023136"/>
    </source>
</evidence>
<evidence type="ECO:0000256" key="5">
    <source>
        <dbReference type="ARBA" id="ARBA00022989"/>
    </source>
</evidence>
<comment type="caution">
    <text evidence="9">The sequence shown here is derived from an EMBL/GenBank/DDBJ whole genome shotgun (WGS) entry which is preliminary data.</text>
</comment>
<feature type="transmembrane region" description="Helical" evidence="7">
    <location>
        <begin position="46"/>
        <end position="65"/>
    </location>
</feature>
<dbReference type="NCBIfam" id="TIGR03025">
    <property type="entry name" value="EPS_sugtrans"/>
    <property type="match status" value="1"/>
</dbReference>
<sequence>MIKTNRSIKTILFIGDVLLLFWSLLATLSLRYWGLPGSVLWENHKWPFFFVNALWIVIFYIAGLYDLGKITPNSKILYIFKTMLVAAGVAVLMFYFVPNFNITPKTNLLIDAVIASITIWLWRKAIKKFILKSSKIKIFFIGETKEVSEFADFVKDNPQFGYKVLDSASHADVIVTPANARQDGEIITTLYDMILKGKTIVDFDRFYESITGKIPVSTINKVWFLENLIEINKQKFEIIKRWLDVMLAIILFIPYSVILPFVATLIKLTSKGDIFYKQKRIGKNNKTFEIIKFRTMLNNAEKNGAVWADKNDKRITFFGNILRKTRIDELPQLCNVLNGELSFIGPRPERPEFIKDLTEKIPHYSMRHLVKPGLSGWAQVNYPYGASVDDANKKLQYDLYYVKNRSFALELSIALKTILTLLKREGR</sequence>
<dbReference type="AlphaFoldDB" id="A0A2M8LAB6"/>
<keyword evidence="4 7" id="KW-0812">Transmembrane</keyword>
<keyword evidence="6 7" id="KW-0472">Membrane</keyword>
<feature type="domain" description="Bacterial sugar transferase" evidence="8">
    <location>
        <begin position="240"/>
        <end position="422"/>
    </location>
</feature>
<comment type="similarity">
    <text evidence="2">Belongs to the bacterial sugar transferase family.</text>
</comment>
<feature type="transmembrane region" description="Helical" evidence="7">
    <location>
        <begin position="77"/>
        <end position="96"/>
    </location>
</feature>
<evidence type="ECO:0000256" key="2">
    <source>
        <dbReference type="ARBA" id="ARBA00006464"/>
    </source>
</evidence>
<feature type="transmembrane region" description="Helical" evidence="7">
    <location>
        <begin position="12"/>
        <end position="34"/>
    </location>
</feature>
<evidence type="ECO:0000256" key="7">
    <source>
        <dbReference type="SAM" id="Phobius"/>
    </source>
</evidence>
<dbReference type="PANTHER" id="PTHR30576:SF0">
    <property type="entry name" value="UNDECAPRENYL-PHOSPHATE N-ACETYLGALACTOSAMINYL 1-PHOSPHATE TRANSFERASE-RELATED"/>
    <property type="match status" value="1"/>
</dbReference>
<gene>
    <name evidence="9" type="ORF">COV02_02020</name>
</gene>
<feature type="transmembrane region" description="Helical" evidence="7">
    <location>
        <begin position="242"/>
        <end position="266"/>
    </location>
</feature>
<comment type="subcellular location">
    <subcellularLocation>
        <location evidence="1">Membrane</location>
        <topology evidence="1">Multi-pass membrane protein</topology>
    </subcellularLocation>
</comment>
<keyword evidence="3" id="KW-0808">Transferase</keyword>
<dbReference type="GO" id="GO:0016020">
    <property type="term" value="C:membrane"/>
    <property type="evidence" value="ECO:0007669"/>
    <property type="project" value="UniProtKB-SubCell"/>
</dbReference>
<dbReference type="InterPro" id="IPR017475">
    <property type="entry name" value="EPS_sugar_tfrase"/>
</dbReference>
<dbReference type="EMBL" id="PFER01000031">
    <property type="protein sequence ID" value="PJE73548.1"/>
    <property type="molecule type" value="Genomic_DNA"/>
</dbReference>
<name>A0A2M8LAB6_9BACT</name>
<reference evidence="10" key="1">
    <citation type="submission" date="2017-09" db="EMBL/GenBank/DDBJ databases">
        <title>Depth-based differentiation of microbial function through sediment-hosted aquifers and enrichment of novel symbionts in the deep terrestrial subsurface.</title>
        <authorList>
            <person name="Probst A.J."/>
            <person name="Ladd B."/>
            <person name="Jarett J.K."/>
            <person name="Geller-Mcgrath D.E."/>
            <person name="Sieber C.M.K."/>
            <person name="Emerson J.B."/>
            <person name="Anantharaman K."/>
            <person name="Thomas B.C."/>
            <person name="Malmstrom R."/>
            <person name="Stieglmeier M."/>
            <person name="Klingl A."/>
            <person name="Woyke T."/>
            <person name="Ryan C.M."/>
            <person name="Banfield J.F."/>
        </authorList>
    </citation>
    <scope>NUCLEOTIDE SEQUENCE [LARGE SCALE GENOMIC DNA]</scope>
</reference>